<sequence length="277" mass="31007">MRLISLLGVDFLVRKMILSVLILSACLHIAKSRGLSSEVDIDNEIDVGGPPRFRQEWVKLSQTPKRLITKNLGQHLELECEAMGSPPPTIQWFKEDKLLTVPINIDRYENNIVTETISQGLAKVKSRLILNYLLPVHEGTFRCLAQGGSEKAVAESRLFVINKEGIQFNFTTLIQRNILGAHHKPRVTLWSPTYMDVIGREVFLPCKGEGNPRPDTRWVGPQGEMIGSGNDRISALSNGELRIRSVSWSDMGVYSCIVSNSLGQDSAETFLYPMQES</sequence>
<dbReference type="Gene3D" id="2.60.40.10">
    <property type="entry name" value="Immunoglobulins"/>
    <property type="match status" value="2"/>
</dbReference>
<dbReference type="AlphaFoldDB" id="A0AAW1V2S9"/>
<keyword evidence="7" id="KW-1185">Reference proteome</keyword>
<dbReference type="SMART" id="SM00408">
    <property type="entry name" value="IGc2"/>
    <property type="match status" value="2"/>
</dbReference>
<dbReference type="InterPro" id="IPR003598">
    <property type="entry name" value="Ig_sub2"/>
</dbReference>
<dbReference type="PANTHER" id="PTHR12231">
    <property type="entry name" value="CTX-RELATED TYPE I TRANSMEMBRANE PROTEIN"/>
    <property type="match status" value="1"/>
</dbReference>
<evidence type="ECO:0000313" key="7">
    <source>
        <dbReference type="Proteomes" id="UP001431783"/>
    </source>
</evidence>
<evidence type="ECO:0000313" key="6">
    <source>
        <dbReference type="EMBL" id="KAK9887316.1"/>
    </source>
</evidence>
<dbReference type="Pfam" id="PF13927">
    <property type="entry name" value="Ig_3"/>
    <property type="match status" value="2"/>
</dbReference>
<evidence type="ECO:0000256" key="3">
    <source>
        <dbReference type="ARBA" id="ARBA00023157"/>
    </source>
</evidence>
<dbReference type="InterPro" id="IPR036179">
    <property type="entry name" value="Ig-like_dom_sf"/>
</dbReference>
<comment type="caution">
    <text evidence="6">The sequence shown here is derived from an EMBL/GenBank/DDBJ whole genome shotgun (WGS) entry which is preliminary data.</text>
</comment>
<dbReference type="InterPro" id="IPR013783">
    <property type="entry name" value="Ig-like_fold"/>
</dbReference>
<evidence type="ECO:0000256" key="2">
    <source>
        <dbReference type="ARBA" id="ARBA00022737"/>
    </source>
</evidence>
<dbReference type="GO" id="GO:0043005">
    <property type="term" value="C:neuron projection"/>
    <property type="evidence" value="ECO:0007669"/>
    <property type="project" value="TreeGrafter"/>
</dbReference>
<name>A0AAW1V2S9_9CUCU</name>
<dbReference type="SUPFAM" id="SSF48726">
    <property type="entry name" value="Immunoglobulin"/>
    <property type="match status" value="2"/>
</dbReference>
<reference evidence="6 7" key="1">
    <citation type="submission" date="2023-03" db="EMBL/GenBank/DDBJ databases">
        <title>Genome insight into feeding habits of ladybird beetles.</title>
        <authorList>
            <person name="Li H.-S."/>
            <person name="Huang Y.-H."/>
            <person name="Pang H."/>
        </authorList>
    </citation>
    <scope>NUCLEOTIDE SEQUENCE [LARGE SCALE GENOMIC DNA]</scope>
    <source>
        <strain evidence="6">SYSU_2023b</strain>
        <tissue evidence="6">Whole body</tissue>
    </source>
</reference>
<evidence type="ECO:0000259" key="5">
    <source>
        <dbReference type="PROSITE" id="PS50835"/>
    </source>
</evidence>
<protein>
    <recommendedName>
        <fullName evidence="5">Ig-like domain-containing protein</fullName>
    </recommendedName>
</protein>
<keyword evidence="3" id="KW-1015">Disulfide bond</keyword>
<gene>
    <name evidence="6" type="ORF">WA026_021625</name>
</gene>
<dbReference type="PROSITE" id="PS51257">
    <property type="entry name" value="PROKAR_LIPOPROTEIN"/>
    <property type="match status" value="1"/>
</dbReference>
<dbReference type="InterPro" id="IPR003599">
    <property type="entry name" value="Ig_sub"/>
</dbReference>
<feature type="domain" description="Ig-like" evidence="5">
    <location>
        <begin position="185"/>
        <end position="272"/>
    </location>
</feature>
<keyword evidence="1" id="KW-0732">Signal</keyword>
<dbReference type="Proteomes" id="UP001431783">
    <property type="component" value="Unassembled WGS sequence"/>
</dbReference>
<dbReference type="CDD" id="cd00096">
    <property type="entry name" value="Ig"/>
    <property type="match status" value="1"/>
</dbReference>
<feature type="domain" description="Ig-like" evidence="5">
    <location>
        <begin position="51"/>
        <end position="154"/>
    </location>
</feature>
<dbReference type="PROSITE" id="PS50835">
    <property type="entry name" value="IG_LIKE"/>
    <property type="match status" value="2"/>
</dbReference>
<evidence type="ECO:0000256" key="4">
    <source>
        <dbReference type="ARBA" id="ARBA00023319"/>
    </source>
</evidence>
<keyword evidence="2" id="KW-0677">Repeat</keyword>
<dbReference type="SMART" id="SM00409">
    <property type="entry name" value="IG"/>
    <property type="match status" value="2"/>
</dbReference>
<dbReference type="InterPro" id="IPR007110">
    <property type="entry name" value="Ig-like_dom"/>
</dbReference>
<dbReference type="InterPro" id="IPR051170">
    <property type="entry name" value="Neural/epithelial_adhesion"/>
</dbReference>
<organism evidence="6 7">
    <name type="scientific">Henosepilachna vigintioctopunctata</name>
    <dbReference type="NCBI Taxonomy" id="420089"/>
    <lineage>
        <taxon>Eukaryota</taxon>
        <taxon>Metazoa</taxon>
        <taxon>Ecdysozoa</taxon>
        <taxon>Arthropoda</taxon>
        <taxon>Hexapoda</taxon>
        <taxon>Insecta</taxon>
        <taxon>Pterygota</taxon>
        <taxon>Neoptera</taxon>
        <taxon>Endopterygota</taxon>
        <taxon>Coleoptera</taxon>
        <taxon>Polyphaga</taxon>
        <taxon>Cucujiformia</taxon>
        <taxon>Coccinelloidea</taxon>
        <taxon>Coccinellidae</taxon>
        <taxon>Epilachninae</taxon>
        <taxon>Epilachnini</taxon>
        <taxon>Henosepilachna</taxon>
    </lineage>
</organism>
<dbReference type="EMBL" id="JARQZJ010000107">
    <property type="protein sequence ID" value="KAK9887316.1"/>
    <property type="molecule type" value="Genomic_DNA"/>
</dbReference>
<evidence type="ECO:0000256" key="1">
    <source>
        <dbReference type="ARBA" id="ARBA00022729"/>
    </source>
</evidence>
<accession>A0AAW1V2S9</accession>
<keyword evidence="4" id="KW-0393">Immunoglobulin domain</keyword>
<dbReference type="PANTHER" id="PTHR12231:SF253">
    <property type="entry name" value="DPR-INTERACTING PROTEIN ETA, ISOFORM B-RELATED"/>
    <property type="match status" value="1"/>
</dbReference>
<proteinExistence type="predicted"/>